<dbReference type="RefSeq" id="WP_068420465.1">
    <property type="nucleotide sequence ID" value="NZ_LVHI01000001.1"/>
</dbReference>
<evidence type="ECO:0000313" key="2">
    <source>
        <dbReference type="EMBL" id="OAK57301.1"/>
    </source>
</evidence>
<gene>
    <name evidence="2" type="ORF">A3K89_00285</name>
</gene>
<keyword evidence="1" id="KW-0472">Membrane</keyword>
<keyword evidence="1" id="KW-1133">Transmembrane helix</keyword>
<dbReference type="Pfam" id="PF11139">
    <property type="entry name" value="SfLAP"/>
    <property type="match status" value="1"/>
</dbReference>
<proteinExistence type="predicted"/>
<evidence type="ECO:0008006" key="4">
    <source>
        <dbReference type="Google" id="ProtNLM"/>
    </source>
</evidence>
<sequence length="220" mass="22181">MGTVIGELLPLAVGVAISPIPIIAAILMLLGKRAGSTSIGFAVGWVVGIIVVTTIFAVAGGAATGPDDEPSTTASWIKLILGAFLLALGVRQWRSRAARHEAPKWMAAIDDMTAGKGAGVGFALAAINPKNVLMCIAAGITIGGGANGTGETITAVAVFTVLAASTVTVPVIAYHAAAQRMAPTLASLKEWLETNNTAVMSVLILVISVVLIGKGIGGLF</sequence>
<dbReference type="AlphaFoldDB" id="A0A177YPI3"/>
<evidence type="ECO:0000313" key="3">
    <source>
        <dbReference type="Proteomes" id="UP000077519"/>
    </source>
</evidence>
<evidence type="ECO:0000256" key="1">
    <source>
        <dbReference type="SAM" id="Phobius"/>
    </source>
</evidence>
<reference evidence="2 3" key="1">
    <citation type="submission" date="2016-03" db="EMBL/GenBank/DDBJ databases">
        <title>Genome sequence of Rhodococcus kyotonensis KB10.</title>
        <authorList>
            <person name="Jeong H."/>
            <person name="Hong C.E."/>
            <person name="Jo S.H."/>
            <person name="Park J.M."/>
        </authorList>
    </citation>
    <scope>NUCLEOTIDE SEQUENCE [LARGE SCALE GENOMIC DNA]</scope>
    <source>
        <strain evidence="2 3">KB10</strain>
    </source>
</reference>
<dbReference type="EMBL" id="LVHI01000001">
    <property type="protein sequence ID" value="OAK57301.1"/>
    <property type="molecule type" value="Genomic_DNA"/>
</dbReference>
<organism evidence="2 3">
    <name type="scientific">Rhodococcoides kyotonense</name>
    <dbReference type="NCBI Taxonomy" id="398843"/>
    <lineage>
        <taxon>Bacteria</taxon>
        <taxon>Bacillati</taxon>
        <taxon>Actinomycetota</taxon>
        <taxon>Actinomycetes</taxon>
        <taxon>Mycobacteriales</taxon>
        <taxon>Nocardiaceae</taxon>
        <taxon>Rhodococcoides</taxon>
    </lineage>
</organism>
<name>A0A177YPI3_9NOCA</name>
<keyword evidence="1" id="KW-0812">Transmembrane</keyword>
<feature type="transmembrane region" description="Helical" evidence="1">
    <location>
        <begin position="155"/>
        <end position="177"/>
    </location>
</feature>
<feature type="transmembrane region" description="Helical" evidence="1">
    <location>
        <begin position="74"/>
        <end position="90"/>
    </location>
</feature>
<feature type="transmembrane region" description="Helical" evidence="1">
    <location>
        <begin position="12"/>
        <end position="30"/>
    </location>
</feature>
<protein>
    <recommendedName>
        <fullName evidence="4">Sap, sulfolipid-1-addressing protein</fullName>
    </recommendedName>
</protein>
<feature type="transmembrane region" description="Helical" evidence="1">
    <location>
        <begin position="197"/>
        <end position="217"/>
    </location>
</feature>
<accession>A0A177YPI3</accession>
<dbReference type="InterPro" id="IPR021315">
    <property type="entry name" value="Gap/Sap"/>
</dbReference>
<keyword evidence="3" id="KW-1185">Reference proteome</keyword>
<feature type="transmembrane region" description="Helical" evidence="1">
    <location>
        <begin position="42"/>
        <end position="62"/>
    </location>
</feature>
<comment type="caution">
    <text evidence="2">The sequence shown here is derived from an EMBL/GenBank/DDBJ whole genome shotgun (WGS) entry which is preliminary data.</text>
</comment>
<dbReference type="Proteomes" id="UP000077519">
    <property type="component" value="Unassembled WGS sequence"/>
</dbReference>